<feature type="compositionally biased region" description="Low complexity" evidence="1">
    <location>
        <begin position="116"/>
        <end position="125"/>
    </location>
</feature>
<evidence type="ECO:0000256" key="2">
    <source>
        <dbReference type="SAM" id="Phobius"/>
    </source>
</evidence>
<sequence>KQIRTTRCCFSEKAMGTNFLQPLVSKSPLSATLIFAKPYVKHSRIFLPRHQRSLRATPVHSTKTSSSDNNSTSGDSAKPPATTPPNAVEIRFRRRSKRRSRQQSEDSVGGNGRPMKAQASASASAPEPPKKWEDMSFAEKAIELYVGEKGALFWLNKFAYASIFIVIGGWILFRFVGPSLNLYQLDSAPLPPTSLFKGS</sequence>
<reference evidence="3" key="1">
    <citation type="submission" date="2015-10" db="EMBL/GenBank/DDBJ databases">
        <authorList>
            <person name="Martinez-Garcia P.J."/>
            <person name="Crepeau M.W."/>
            <person name="Puiu D."/>
            <person name="Gonzalez-Ibeas D."/>
            <person name="Whalen J."/>
            <person name="Stevens K."/>
            <person name="Paul R."/>
            <person name="Butterfield T."/>
            <person name="Britton M."/>
            <person name="Reagan R."/>
            <person name="Chakraborty S."/>
            <person name="Walawage S.L."/>
            <person name="Vasquez-Gross H.A."/>
            <person name="Cardeno C."/>
            <person name="Famula R."/>
            <person name="Pratt K."/>
            <person name="Kuruganti S."/>
            <person name="Aradhya M.K."/>
            <person name="Leslie C.A."/>
            <person name="Dandekar A.M."/>
            <person name="Salzberg S.L."/>
            <person name="Wegrzyn J.L."/>
            <person name="Langley C.H."/>
            <person name="Neale D.B."/>
        </authorList>
    </citation>
    <scope>NUCLEOTIDE SEQUENCE</scope>
    <source>
        <tissue evidence="3">Leaves</tissue>
    </source>
</reference>
<accession>A0A833X0E9</accession>
<comment type="caution">
    <text evidence="3">The sequence shown here is derived from an EMBL/GenBank/DDBJ whole genome shotgun (WGS) entry which is preliminary data.</text>
</comment>
<protein>
    <submittedName>
        <fullName evidence="3">Uncharacterized protein</fullName>
    </submittedName>
</protein>
<dbReference type="PANTHER" id="PTHR36347:SF1">
    <property type="entry name" value="EXPRESSED PROTEIN"/>
    <property type="match status" value="1"/>
</dbReference>
<dbReference type="Proteomes" id="UP000619265">
    <property type="component" value="Unassembled WGS sequence"/>
</dbReference>
<dbReference type="Gramene" id="Jr11_07870_p1">
    <property type="protein sequence ID" value="cds.Jr11_07870_p1"/>
    <property type="gene ID" value="Jr11_07870"/>
</dbReference>
<evidence type="ECO:0000313" key="4">
    <source>
        <dbReference type="Proteomes" id="UP000619265"/>
    </source>
</evidence>
<feature type="compositionally biased region" description="Basic residues" evidence="1">
    <location>
        <begin position="92"/>
        <end position="101"/>
    </location>
</feature>
<name>A0A833X0E9_JUGRE</name>
<reference evidence="3" key="2">
    <citation type="submission" date="2020-03" db="EMBL/GenBank/DDBJ databases">
        <title>Walnut 2.0.</title>
        <authorList>
            <person name="Marrano A."/>
            <person name="Britton M."/>
            <person name="Zimin A.V."/>
            <person name="Zaini P.A."/>
            <person name="Workman R."/>
            <person name="Puiu D."/>
            <person name="Bianco L."/>
            <person name="Allen B.J."/>
            <person name="Troggio M."/>
            <person name="Leslie C.A."/>
            <person name="Timp W."/>
            <person name="Dendekar A."/>
            <person name="Salzberg S.L."/>
            <person name="Neale D.B."/>
        </authorList>
    </citation>
    <scope>NUCLEOTIDE SEQUENCE</scope>
    <source>
        <tissue evidence="3">Leaves</tissue>
    </source>
</reference>
<gene>
    <name evidence="3" type="ORF">F2P56_024210</name>
</gene>
<dbReference type="EMBL" id="LIHL02000011">
    <property type="protein sequence ID" value="KAF5454554.1"/>
    <property type="molecule type" value="Genomic_DNA"/>
</dbReference>
<keyword evidence="2" id="KW-1133">Transmembrane helix</keyword>
<feature type="transmembrane region" description="Helical" evidence="2">
    <location>
        <begin position="158"/>
        <end position="177"/>
    </location>
</feature>
<feature type="region of interest" description="Disordered" evidence="1">
    <location>
        <begin position="51"/>
        <end position="132"/>
    </location>
</feature>
<feature type="non-terminal residue" evidence="3">
    <location>
        <position position="1"/>
    </location>
</feature>
<evidence type="ECO:0000256" key="1">
    <source>
        <dbReference type="SAM" id="MobiDB-lite"/>
    </source>
</evidence>
<feature type="compositionally biased region" description="Low complexity" evidence="1">
    <location>
        <begin position="61"/>
        <end position="76"/>
    </location>
</feature>
<organism evidence="3 4">
    <name type="scientific">Juglans regia</name>
    <name type="common">English walnut</name>
    <dbReference type="NCBI Taxonomy" id="51240"/>
    <lineage>
        <taxon>Eukaryota</taxon>
        <taxon>Viridiplantae</taxon>
        <taxon>Streptophyta</taxon>
        <taxon>Embryophyta</taxon>
        <taxon>Tracheophyta</taxon>
        <taxon>Spermatophyta</taxon>
        <taxon>Magnoliopsida</taxon>
        <taxon>eudicotyledons</taxon>
        <taxon>Gunneridae</taxon>
        <taxon>Pentapetalae</taxon>
        <taxon>rosids</taxon>
        <taxon>fabids</taxon>
        <taxon>Fagales</taxon>
        <taxon>Juglandaceae</taxon>
        <taxon>Juglans</taxon>
    </lineage>
</organism>
<dbReference type="AlphaFoldDB" id="A0A833X0E9"/>
<keyword evidence="2" id="KW-0472">Membrane</keyword>
<keyword evidence="2" id="KW-0812">Transmembrane</keyword>
<evidence type="ECO:0000313" key="3">
    <source>
        <dbReference type="EMBL" id="KAF5454554.1"/>
    </source>
</evidence>
<dbReference type="PANTHER" id="PTHR36347">
    <property type="entry name" value="EXPRESSED PROTEIN"/>
    <property type="match status" value="1"/>
</dbReference>
<proteinExistence type="predicted"/>